<evidence type="ECO:0000256" key="9">
    <source>
        <dbReference type="ARBA" id="ARBA00023180"/>
    </source>
</evidence>
<dbReference type="HOGENOM" id="CLU_033039_1_3_1"/>
<dbReference type="Proteomes" id="UP000008144">
    <property type="component" value="Unassembled WGS sequence"/>
</dbReference>
<dbReference type="GO" id="GO:0045165">
    <property type="term" value="P:cell fate commitment"/>
    <property type="evidence" value="ECO:0000318"/>
    <property type="project" value="GO_Central"/>
</dbReference>
<comment type="subcellular location">
    <subcellularLocation>
        <location evidence="1 11">Secreted</location>
        <location evidence="1 11">Extracellular space</location>
        <location evidence="1 11">Extracellular matrix</location>
    </subcellularLocation>
</comment>
<dbReference type="FunFam" id="3.30.2460.20:FF:000005">
    <property type="entry name" value="Protein Wnt"/>
    <property type="match status" value="1"/>
</dbReference>
<dbReference type="GeneTree" id="ENSGT00940000168893"/>
<keyword evidence="10" id="KW-0449">Lipoprotein</keyword>
<dbReference type="PANTHER" id="PTHR12027:SF98">
    <property type="entry name" value="PROTEIN WNT"/>
    <property type="match status" value="1"/>
</dbReference>
<dbReference type="PRINTS" id="PR01349">
    <property type="entry name" value="WNTPROTEIN"/>
</dbReference>
<dbReference type="GO" id="GO:0005125">
    <property type="term" value="F:cytokine activity"/>
    <property type="evidence" value="ECO:0000318"/>
    <property type="project" value="GO_Central"/>
</dbReference>
<dbReference type="Pfam" id="PF00110">
    <property type="entry name" value="wnt"/>
    <property type="match status" value="1"/>
</dbReference>
<accession>F6WKA4</accession>
<dbReference type="SMART" id="SM00097">
    <property type="entry name" value="WNT1"/>
    <property type="match status" value="1"/>
</dbReference>
<keyword evidence="8" id="KW-1015">Disulfide bond</keyword>
<dbReference type="GO" id="GO:0005109">
    <property type="term" value="F:frizzled binding"/>
    <property type="evidence" value="ECO:0000318"/>
    <property type="project" value="GO_Central"/>
</dbReference>
<comment type="function">
    <text evidence="11">Ligand for members of the frizzled family of seven transmembrane receptors.</text>
</comment>
<keyword evidence="4" id="KW-0964">Secreted</keyword>
<protein>
    <recommendedName>
        <fullName evidence="11">Protein Wnt</fullName>
    </recommendedName>
</protein>
<reference evidence="13" key="1">
    <citation type="journal article" date="2002" name="Science">
        <title>The draft genome of Ciona intestinalis: insights into chordate and vertebrate origins.</title>
        <authorList>
            <person name="Dehal P."/>
            <person name="Satou Y."/>
            <person name="Campbell R.K."/>
            <person name="Chapman J."/>
            <person name="Degnan B."/>
            <person name="De Tomaso A."/>
            <person name="Davidson B."/>
            <person name="Di Gregorio A."/>
            <person name="Gelpke M."/>
            <person name="Goodstein D.M."/>
            <person name="Harafuji N."/>
            <person name="Hastings K.E."/>
            <person name="Ho I."/>
            <person name="Hotta K."/>
            <person name="Huang W."/>
            <person name="Kawashima T."/>
            <person name="Lemaire P."/>
            <person name="Martinez D."/>
            <person name="Meinertzhagen I.A."/>
            <person name="Necula S."/>
            <person name="Nonaka M."/>
            <person name="Putnam N."/>
            <person name="Rash S."/>
            <person name="Saiga H."/>
            <person name="Satake M."/>
            <person name="Terry A."/>
            <person name="Yamada L."/>
            <person name="Wang H.G."/>
            <person name="Awazu S."/>
            <person name="Azumi K."/>
            <person name="Boore J."/>
            <person name="Branno M."/>
            <person name="Chin-Bow S."/>
            <person name="DeSantis R."/>
            <person name="Doyle S."/>
            <person name="Francino P."/>
            <person name="Keys D.N."/>
            <person name="Haga S."/>
            <person name="Hayashi H."/>
            <person name="Hino K."/>
            <person name="Imai K.S."/>
            <person name="Inaba K."/>
            <person name="Kano S."/>
            <person name="Kobayashi K."/>
            <person name="Kobayashi M."/>
            <person name="Lee B.I."/>
            <person name="Makabe K.W."/>
            <person name="Manohar C."/>
            <person name="Matassi G."/>
            <person name="Medina M."/>
            <person name="Mochizuki Y."/>
            <person name="Mount S."/>
            <person name="Morishita T."/>
            <person name="Miura S."/>
            <person name="Nakayama A."/>
            <person name="Nishizaka S."/>
            <person name="Nomoto H."/>
            <person name="Ohta F."/>
            <person name="Oishi K."/>
            <person name="Rigoutsos I."/>
            <person name="Sano M."/>
            <person name="Sasaki A."/>
            <person name="Sasakura Y."/>
            <person name="Shoguchi E."/>
            <person name="Shin-i T."/>
            <person name="Spagnuolo A."/>
            <person name="Stainier D."/>
            <person name="Suzuki M.M."/>
            <person name="Tassy O."/>
            <person name="Takatori N."/>
            <person name="Tokuoka M."/>
            <person name="Yagi K."/>
            <person name="Yoshizaki F."/>
            <person name="Wada S."/>
            <person name="Zhang C."/>
            <person name="Hyatt P.D."/>
            <person name="Larimer F."/>
            <person name="Detter C."/>
            <person name="Doggett N."/>
            <person name="Glavina T."/>
            <person name="Hawkins T."/>
            <person name="Richardson P."/>
            <person name="Lucas S."/>
            <person name="Kohara Y."/>
            <person name="Levine M."/>
            <person name="Satoh N."/>
            <person name="Rokhsar D.S."/>
        </authorList>
    </citation>
    <scope>NUCLEOTIDE SEQUENCE [LARGE SCALE GENOMIC DNA]</scope>
</reference>
<dbReference type="Ensembl" id="ENSCINT00000008212.3">
    <property type="protein sequence ID" value="ENSCINP00000008212.3"/>
    <property type="gene ID" value="ENSCING00000003966.3"/>
</dbReference>
<reference evidence="12" key="2">
    <citation type="submission" date="2025-08" db="UniProtKB">
        <authorList>
            <consortium name="Ensembl"/>
        </authorList>
    </citation>
    <scope>IDENTIFICATION</scope>
</reference>
<dbReference type="GO" id="GO:0060070">
    <property type="term" value="P:canonical Wnt signaling pathway"/>
    <property type="evidence" value="ECO:0000318"/>
    <property type="project" value="GO_Central"/>
</dbReference>
<dbReference type="InterPro" id="IPR043158">
    <property type="entry name" value="Wnt_C"/>
</dbReference>
<evidence type="ECO:0000256" key="1">
    <source>
        <dbReference type="ARBA" id="ARBA00004498"/>
    </source>
</evidence>
<dbReference type="PANTHER" id="PTHR12027">
    <property type="entry name" value="WNT RELATED"/>
    <property type="match status" value="1"/>
</dbReference>
<name>F6WKA4_CIOIN</name>
<evidence type="ECO:0000256" key="4">
    <source>
        <dbReference type="ARBA" id="ARBA00022525"/>
    </source>
</evidence>
<evidence type="ECO:0000256" key="2">
    <source>
        <dbReference type="ARBA" id="ARBA00005683"/>
    </source>
</evidence>
<sequence length="354" mass="39687">MYDVILTIVITATVQGCFGYQDLFPYRIPTPREPVINSNTVCGNVPGLTIRQSLVCARDPHAVASAIQGMQLAIHECKRQFKNNRWNCSSLETKNKIPHTSSFLRTGYKETAFSYAIASAGVTHQVALACSLGKIDACPCQRPKKSHLTASERRNGCSHDINFGLQFSTQFLDSRETAHDFMATARLHNNRAGRLTVAGRMRRQCKCFGKSGSCDQKICWDETPDFRMVGKILKKKYDEAVVVGPLNRLNTVRDNSLRLVHEKPSYAAGDLLFFETSPDYCRADPSINILGTSGRYCNATGGRKQQDSCVNLCCGRGYRTYTETRTEKCNCRFHWCCFINCDNCTYTEDIAICN</sequence>
<proteinExistence type="inferred from homology"/>
<evidence type="ECO:0000256" key="8">
    <source>
        <dbReference type="ARBA" id="ARBA00023157"/>
    </source>
</evidence>
<dbReference type="OMA" id="ATCLMSN"/>
<dbReference type="InterPro" id="IPR005817">
    <property type="entry name" value="Wnt"/>
</dbReference>
<evidence type="ECO:0000256" key="11">
    <source>
        <dbReference type="RuleBase" id="RU003500"/>
    </source>
</evidence>
<keyword evidence="7" id="KW-0732">Signal</keyword>
<keyword evidence="6 11" id="KW-0879">Wnt signaling pathway</keyword>
<dbReference type="InParanoid" id="F6WKA4"/>
<dbReference type="AlphaFoldDB" id="F6WKA4"/>
<dbReference type="Gene3D" id="3.30.2460.20">
    <property type="match status" value="1"/>
</dbReference>
<evidence type="ECO:0000256" key="6">
    <source>
        <dbReference type="ARBA" id="ARBA00022687"/>
    </source>
</evidence>
<keyword evidence="9" id="KW-0325">Glycoprotein</keyword>
<keyword evidence="13" id="KW-1185">Reference proteome</keyword>
<comment type="similarity">
    <text evidence="2 11">Belongs to the Wnt family.</text>
</comment>
<organism evidence="12 13">
    <name type="scientific">Ciona intestinalis</name>
    <name type="common">Transparent sea squirt</name>
    <name type="synonym">Ascidia intestinalis</name>
    <dbReference type="NCBI Taxonomy" id="7719"/>
    <lineage>
        <taxon>Eukaryota</taxon>
        <taxon>Metazoa</taxon>
        <taxon>Chordata</taxon>
        <taxon>Tunicata</taxon>
        <taxon>Ascidiacea</taxon>
        <taxon>Phlebobranchia</taxon>
        <taxon>Cionidae</taxon>
        <taxon>Ciona</taxon>
    </lineage>
</organism>
<evidence type="ECO:0000313" key="13">
    <source>
        <dbReference type="Proteomes" id="UP000008144"/>
    </source>
</evidence>
<keyword evidence="3 11" id="KW-0217">Developmental protein</keyword>
<evidence type="ECO:0000256" key="7">
    <source>
        <dbReference type="ARBA" id="ARBA00022729"/>
    </source>
</evidence>
<evidence type="ECO:0000256" key="5">
    <source>
        <dbReference type="ARBA" id="ARBA00022530"/>
    </source>
</evidence>
<evidence type="ECO:0000313" key="12">
    <source>
        <dbReference type="Ensembl" id="ENSCINP00000008212.3"/>
    </source>
</evidence>
<dbReference type="GO" id="GO:0030182">
    <property type="term" value="P:neuron differentiation"/>
    <property type="evidence" value="ECO:0000318"/>
    <property type="project" value="GO_Central"/>
</dbReference>
<dbReference type="GO" id="GO:0050793">
    <property type="term" value="P:regulation of developmental process"/>
    <property type="evidence" value="ECO:0007669"/>
    <property type="project" value="UniProtKB-ARBA"/>
</dbReference>
<dbReference type="GO" id="GO:0005615">
    <property type="term" value="C:extracellular space"/>
    <property type="evidence" value="ECO:0000318"/>
    <property type="project" value="GO_Central"/>
</dbReference>
<dbReference type="CDD" id="cd19342">
    <property type="entry name" value="Wnt_Wnt10"/>
    <property type="match status" value="1"/>
</dbReference>
<dbReference type="STRING" id="7719.ENSCINP00000008212"/>
<reference evidence="12" key="3">
    <citation type="submission" date="2025-09" db="UniProtKB">
        <authorList>
            <consortium name="Ensembl"/>
        </authorList>
    </citation>
    <scope>IDENTIFICATION</scope>
</reference>
<evidence type="ECO:0000256" key="3">
    <source>
        <dbReference type="ARBA" id="ARBA00022473"/>
    </source>
</evidence>
<evidence type="ECO:0000256" key="10">
    <source>
        <dbReference type="ARBA" id="ARBA00023288"/>
    </source>
</evidence>
<dbReference type="GO" id="GO:0016477">
    <property type="term" value="P:cell migration"/>
    <property type="evidence" value="ECO:0007669"/>
    <property type="project" value="UniProtKB-ARBA"/>
</dbReference>
<keyword evidence="5" id="KW-0272">Extracellular matrix</keyword>